<evidence type="ECO:0000256" key="5">
    <source>
        <dbReference type="ARBA" id="ARBA00022989"/>
    </source>
</evidence>
<reference evidence="12" key="1">
    <citation type="submission" date="2020-05" db="EMBL/GenBank/DDBJ databases">
        <title>Mycena genomes resolve the evolution of fungal bioluminescence.</title>
        <authorList>
            <person name="Tsai I.J."/>
        </authorList>
    </citation>
    <scope>NUCLEOTIDE SEQUENCE</scope>
    <source>
        <strain evidence="12">160909Yilan</strain>
    </source>
</reference>
<dbReference type="Pfam" id="PF03935">
    <property type="entry name" value="SKN1_KRE6_Sbg1"/>
    <property type="match status" value="1"/>
</dbReference>
<evidence type="ECO:0000256" key="3">
    <source>
        <dbReference type="ARBA" id="ARBA00022692"/>
    </source>
</evidence>
<dbReference type="EMBL" id="JACAZH010000017">
    <property type="protein sequence ID" value="KAF7348177.1"/>
    <property type="molecule type" value="Genomic_DNA"/>
</dbReference>
<evidence type="ECO:0000256" key="7">
    <source>
        <dbReference type="ARBA" id="ARBA00023180"/>
    </source>
</evidence>
<keyword evidence="5 10" id="KW-1133">Transmembrane helix</keyword>
<dbReference type="GO" id="GO:0031505">
    <property type="term" value="P:fungal-type cell wall organization"/>
    <property type="evidence" value="ECO:0007669"/>
    <property type="project" value="TreeGrafter"/>
</dbReference>
<dbReference type="InterPro" id="IPR013320">
    <property type="entry name" value="ConA-like_dom_sf"/>
</dbReference>
<dbReference type="PANTHER" id="PTHR31361:SF1">
    <property type="entry name" value="BETA-GLUCAN SYNTHESIS-ASSOCIATED PROTEIN KRE6-RELATED"/>
    <property type="match status" value="1"/>
</dbReference>
<evidence type="ECO:0000256" key="2">
    <source>
        <dbReference type="ARBA" id="ARBA00010962"/>
    </source>
</evidence>
<keyword evidence="3 10" id="KW-0812">Transmembrane</keyword>
<keyword evidence="6 10" id="KW-0472">Membrane</keyword>
<feature type="region of interest" description="Disordered" evidence="9">
    <location>
        <begin position="59"/>
        <end position="116"/>
    </location>
</feature>
<dbReference type="CDD" id="cd02180">
    <property type="entry name" value="GH16_fungal_KRE6_glucanase"/>
    <property type="match status" value="1"/>
</dbReference>
<dbReference type="AlphaFoldDB" id="A0A8H7CTZ9"/>
<dbReference type="GO" id="GO:0005789">
    <property type="term" value="C:endoplasmic reticulum membrane"/>
    <property type="evidence" value="ECO:0007669"/>
    <property type="project" value="TreeGrafter"/>
</dbReference>
<dbReference type="PANTHER" id="PTHR31361">
    <property type="entry name" value="BETA-GLUCAN SYNTHESIS-ASSOCIATED PROTEIN KRE6-RELATED"/>
    <property type="match status" value="1"/>
</dbReference>
<name>A0A8H7CTZ9_9AGAR</name>
<dbReference type="GO" id="GO:0005886">
    <property type="term" value="C:plasma membrane"/>
    <property type="evidence" value="ECO:0007669"/>
    <property type="project" value="TreeGrafter"/>
</dbReference>
<comment type="subcellular location">
    <subcellularLocation>
        <location evidence="1">Membrane</location>
        <topology evidence="1">Single-pass type II membrane protein</topology>
    </subcellularLocation>
</comment>
<keyword evidence="7" id="KW-0325">Glycoprotein</keyword>
<comment type="similarity">
    <text evidence="2">Belongs to the SKN1/KRE6 family.</text>
</comment>
<evidence type="ECO:0000256" key="10">
    <source>
        <dbReference type="SAM" id="Phobius"/>
    </source>
</evidence>
<dbReference type="GO" id="GO:0006078">
    <property type="term" value="P:(1-&gt;6)-beta-D-glucan biosynthetic process"/>
    <property type="evidence" value="ECO:0007669"/>
    <property type="project" value="TreeGrafter"/>
</dbReference>
<evidence type="ECO:0000256" key="8">
    <source>
        <dbReference type="ARBA" id="ARBA00023316"/>
    </source>
</evidence>
<comment type="caution">
    <text evidence="12">The sequence shown here is derived from an EMBL/GenBank/DDBJ whole genome shotgun (WGS) entry which is preliminary data.</text>
</comment>
<proteinExistence type="inferred from homology"/>
<dbReference type="Gene3D" id="2.60.120.200">
    <property type="match status" value="2"/>
</dbReference>
<evidence type="ECO:0000256" key="9">
    <source>
        <dbReference type="SAM" id="MobiDB-lite"/>
    </source>
</evidence>
<accession>A0A8H7CTZ9</accession>
<evidence type="ECO:0000256" key="1">
    <source>
        <dbReference type="ARBA" id="ARBA00004606"/>
    </source>
</evidence>
<keyword evidence="13" id="KW-1185">Reference proteome</keyword>
<dbReference type="PROSITE" id="PS51762">
    <property type="entry name" value="GH16_2"/>
    <property type="match status" value="1"/>
</dbReference>
<evidence type="ECO:0000256" key="6">
    <source>
        <dbReference type="ARBA" id="ARBA00023136"/>
    </source>
</evidence>
<feature type="transmembrane region" description="Helical" evidence="10">
    <location>
        <begin position="6"/>
        <end position="30"/>
    </location>
</feature>
<dbReference type="OrthoDB" id="412647at2759"/>
<evidence type="ECO:0000313" key="12">
    <source>
        <dbReference type="EMBL" id="KAF7348177.1"/>
    </source>
</evidence>
<evidence type="ECO:0000256" key="4">
    <source>
        <dbReference type="ARBA" id="ARBA00022968"/>
    </source>
</evidence>
<keyword evidence="8" id="KW-0961">Cell wall biogenesis/degradation</keyword>
<feature type="transmembrane region" description="Helical" evidence="10">
    <location>
        <begin position="204"/>
        <end position="227"/>
    </location>
</feature>
<dbReference type="GO" id="GO:0015926">
    <property type="term" value="F:glucosidase activity"/>
    <property type="evidence" value="ECO:0007669"/>
    <property type="project" value="TreeGrafter"/>
</dbReference>
<sequence>MKLSFVIGYWLSTISTYLTPLSLALIILPATMQISYVARLSPPCLPLSDPPARRVARRPVAYGNVEQPSAHVRTRTSSGSHGQNAPRRTAPSRVRATSTERHPRPRANPRTSIVQDVARGSIGAGYGPYSYDPSLNRVSLGDGGAAQTAISSPSRPRPRPQMARTQTVEWLSKNLDLDDWLHNPDPVRDARLDRSWDIFSSRGWANATALIFLLGGLLALFAGYPVIVHFTHPGPKIVGFNLGGINGTGQVPVLTNFPSLIDPDTPQSAYKFTGADGKQYDLVFSDEFNVEGRTFYPGDDPYWTAVDLHYWPTEDLEWYDPSAVTTRDGKLVITLSEVDNHNLNFQSGMLASWNQLCFTTGYIEASISLPGAPTQVGFWPGAWTMGNLGRAGYGATTEGMWPYTYDSCDLGTFPNQTTHDDTPASTFTDELSFLPGQRVSACTCPGSDHPGPATSVGRGVPEIDIIEALVEIDATPPNFRGQVSQSYQVAPYNAKRQFNNDSSATQIQNSTITKFNNYMGDQFQQTVSALTYIDSSFYGGSAYAPYGLEWFSDPSNRESGYITWYSDGAKTWTVTADTIGPDATSGVSSRLISEEPMYMIFNLGISPSFQGQDYAHMVFPAEMFIDYVRVYQLPGVKNGMTCDPPSHPTANYINEHIEAYTNPNLTTWAQAGYTFPRNSLYNGC</sequence>
<feature type="region of interest" description="Disordered" evidence="9">
    <location>
        <begin position="138"/>
        <end position="161"/>
    </location>
</feature>
<dbReference type="InterPro" id="IPR000757">
    <property type="entry name" value="Beta-glucanase-like"/>
</dbReference>
<evidence type="ECO:0000259" key="11">
    <source>
        <dbReference type="PROSITE" id="PS51762"/>
    </source>
</evidence>
<dbReference type="InterPro" id="IPR005629">
    <property type="entry name" value="Skn1/Kre6/Sbg1"/>
</dbReference>
<dbReference type="SUPFAM" id="SSF49899">
    <property type="entry name" value="Concanavalin A-like lectins/glucanases"/>
    <property type="match status" value="1"/>
</dbReference>
<keyword evidence="4" id="KW-0735">Signal-anchor</keyword>
<dbReference type="Proteomes" id="UP000623467">
    <property type="component" value="Unassembled WGS sequence"/>
</dbReference>
<feature type="domain" description="GH16" evidence="11">
    <location>
        <begin position="255"/>
        <end position="636"/>
    </location>
</feature>
<organism evidence="12 13">
    <name type="scientific">Mycena sanguinolenta</name>
    <dbReference type="NCBI Taxonomy" id="230812"/>
    <lineage>
        <taxon>Eukaryota</taxon>
        <taxon>Fungi</taxon>
        <taxon>Dikarya</taxon>
        <taxon>Basidiomycota</taxon>
        <taxon>Agaricomycotina</taxon>
        <taxon>Agaricomycetes</taxon>
        <taxon>Agaricomycetidae</taxon>
        <taxon>Agaricales</taxon>
        <taxon>Marasmiineae</taxon>
        <taxon>Mycenaceae</taxon>
        <taxon>Mycena</taxon>
    </lineage>
</organism>
<dbReference type="FunFam" id="2.60.120.200:FF:000135">
    <property type="entry name" value="Related to KRE6-glucan synthase subunit"/>
    <property type="match status" value="1"/>
</dbReference>
<evidence type="ECO:0000313" key="13">
    <source>
        <dbReference type="Proteomes" id="UP000623467"/>
    </source>
</evidence>
<gene>
    <name evidence="12" type="ORF">MSAN_01770600</name>
</gene>
<protein>
    <submittedName>
        <fullName evidence="12">Beta-glucan synthesis-associated</fullName>
    </submittedName>
</protein>